<proteinExistence type="predicted"/>
<protein>
    <submittedName>
        <fullName evidence="1">Uncharacterized protein</fullName>
    </submittedName>
</protein>
<accession>A0A0E9X1Q0</accession>
<reference evidence="1" key="2">
    <citation type="journal article" date="2015" name="Fish Shellfish Immunol.">
        <title>Early steps in the European eel (Anguilla anguilla)-Vibrio vulnificus interaction in the gills: Role of the RtxA13 toxin.</title>
        <authorList>
            <person name="Callol A."/>
            <person name="Pajuelo D."/>
            <person name="Ebbesson L."/>
            <person name="Teles M."/>
            <person name="MacKenzie S."/>
            <person name="Amaro C."/>
        </authorList>
    </citation>
    <scope>NUCLEOTIDE SEQUENCE</scope>
</reference>
<name>A0A0E9X1Q0_ANGAN</name>
<dbReference type="EMBL" id="GBXM01012944">
    <property type="protein sequence ID" value="JAH95633.1"/>
    <property type="molecule type" value="Transcribed_RNA"/>
</dbReference>
<evidence type="ECO:0000313" key="1">
    <source>
        <dbReference type="EMBL" id="JAH95633.1"/>
    </source>
</evidence>
<reference evidence="1" key="1">
    <citation type="submission" date="2014-11" db="EMBL/GenBank/DDBJ databases">
        <authorList>
            <person name="Amaro Gonzalez C."/>
        </authorList>
    </citation>
    <scope>NUCLEOTIDE SEQUENCE</scope>
</reference>
<sequence>MNSVVSLLLYYTIIPWCCICFHSPTNQAVGEKLHLVKFYLQSCRYNGVCGLIFVPHCNSTFFIY</sequence>
<organism evidence="1">
    <name type="scientific">Anguilla anguilla</name>
    <name type="common">European freshwater eel</name>
    <name type="synonym">Muraena anguilla</name>
    <dbReference type="NCBI Taxonomy" id="7936"/>
    <lineage>
        <taxon>Eukaryota</taxon>
        <taxon>Metazoa</taxon>
        <taxon>Chordata</taxon>
        <taxon>Craniata</taxon>
        <taxon>Vertebrata</taxon>
        <taxon>Euteleostomi</taxon>
        <taxon>Actinopterygii</taxon>
        <taxon>Neopterygii</taxon>
        <taxon>Teleostei</taxon>
        <taxon>Anguilliformes</taxon>
        <taxon>Anguillidae</taxon>
        <taxon>Anguilla</taxon>
    </lineage>
</organism>
<dbReference type="AlphaFoldDB" id="A0A0E9X1Q0"/>